<evidence type="ECO:0000313" key="5">
    <source>
        <dbReference type="Proteomes" id="UP001527202"/>
    </source>
</evidence>
<dbReference type="KEGG" id="pchi:PC41400_04350"/>
<keyword evidence="5" id="KW-1185">Reference proteome</keyword>
<keyword evidence="1" id="KW-0472">Membrane</keyword>
<sequence length="159" mass="17108">MNVKIIGVALYIMLIYGISKHYPAMHGLFFPALGAFSFLFISRPFNAKAMSSISAGAVLATVVGTLIYYLVPGILALFVNTLIIIWLNKVKWNAPPILAVSLIPFFTETPRIWDVPLAVALSLAGLTVTLLAADFVHKLLMVTFRSGSKLAPGSEEAAG</sequence>
<dbReference type="EMBL" id="JAMDMJ010000031">
    <property type="protein sequence ID" value="MCY9598481.1"/>
    <property type="molecule type" value="Genomic_DNA"/>
</dbReference>
<evidence type="ECO:0000313" key="2">
    <source>
        <dbReference type="EMBL" id="MCY9598481.1"/>
    </source>
</evidence>
<gene>
    <name evidence="2" type="ORF">M5X16_22275</name>
    <name evidence="3" type="ORF">PC41400_04350</name>
</gene>
<keyword evidence="1" id="KW-1133">Transmembrane helix</keyword>
<protein>
    <recommendedName>
        <fullName evidence="6">HPP family protein</fullName>
    </recommendedName>
</protein>
<dbReference type="GeneID" id="95374047"/>
<dbReference type="EMBL" id="CP026520">
    <property type="protein sequence ID" value="QAV16957.1"/>
    <property type="molecule type" value="Genomic_DNA"/>
</dbReference>
<feature type="transmembrane region" description="Helical" evidence="1">
    <location>
        <begin position="5"/>
        <end position="22"/>
    </location>
</feature>
<evidence type="ECO:0000313" key="3">
    <source>
        <dbReference type="EMBL" id="QAV16957.1"/>
    </source>
</evidence>
<dbReference type="Proteomes" id="UP001527202">
    <property type="component" value="Unassembled WGS sequence"/>
</dbReference>
<reference evidence="3 4" key="1">
    <citation type="submission" date="2018-01" db="EMBL/GenBank/DDBJ databases">
        <title>The whole genome sequencing and assembly of Paenibacillus chitinolyticus KCCM 41400 strain.</title>
        <authorList>
            <person name="Kim J.-Y."/>
            <person name="Park M.-K."/>
            <person name="Lee Y.-J."/>
            <person name="Yi H."/>
            <person name="Bahn Y.-S."/>
            <person name="Kim J.F."/>
            <person name="Lee D.-W."/>
        </authorList>
    </citation>
    <scope>NUCLEOTIDE SEQUENCE [LARGE SCALE GENOMIC DNA]</scope>
    <source>
        <strain evidence="3 4">KCCM 41400</strain>
    </source>
</reference>
<evidence type="ECO:0008006" key="6">
    <source>
        <dbReference type="Google" id="ProtNLM"/>
    </source>
</evidence>
<dbReference type="RefSeq" id="WP_042231993.1">
    <property type="nucleotide sequence ID" value="NZ_CP026520.1"/>
</dbReference>
<feature type="transmembrane region" description="Helical" evidence="1">
    <location>
        <begin position="57"/>
        <end position="87"/>
    </location>
</feature>
<proteinExistence type="predicted"/>
<feature type="transmembrane region" description="Helical" evidence="1">
    <location>
        <begin position="28"/>
        <end position="45"/>
    </location>
</feature>
<accession>A0A410WRN4</accession>
<evidence type="ECO:0000256" key="1">
    <source>
        <dbReference type="SAM" id="Phobius"/>
    </source>
</evidence>
<dbReference type="OrthoDB" id="2663140at2"/>
<keyword evidence="1" id="KW-0812">Transmembrane</keyword>
<dbReference type="Proteomes" id="UP000288943">
    <property type="component" value="Chromosome"/>
</dbReference>
<organism evidence="3 4">
    <name type="scientific">Paenibacillus chitinolyticus</name>
    <dbReference type="NCBI Taxonomy" id="79263"/>
    <lineage>
        <taxon>Bacteria</taxon>
        <taxon>Bacillati</taxon>
        <taxon>Bacillota</taxon>
        <taxon>Bacilli</taxon>
        <taxon>Bacillales</taxon>
        <taxon>Paenibacillaceae</taxon>
        <taxon>Paenibacillus</taxon>
    </lineage>
</organism>
<reference evidence="2 5" key="2">
    <citation type="submission" date="2022-05" db="EMBL/GenBank/DDBJ databases">
        <title>Genome Sequencing of Bee-Associated Microbes.</title>
        <authorList>
            <person name="Dunlap C."/>
        </authorList>
    </citation>
    <scope>NUCLEOTIDE SEQUENCE [LARGE SCALE GENOMIC DNA]</scope>
    <source>
        <strain evidence="2 5">NRRL B-23120</strain>
    </source>
</reference>
<feature type="transmembrane region" description="Helical" evidence="1">
    <location>
        <begin position="115"/>
        <end position="136"/>
    </location>
</feature>
<dbReference type="AlphaFoldDB" id="A0A410WRN4"/>
<evidence type="ECO:0000313" key="4">
    <source>
        <dbReference type="Proteomes" id="UP000288943"/>
    </source>
</evidence>
<name>A0A410WRN4_9BACL</name>